<keyword evidence="6 8" id="KW-0717">Septation</keyword>
<evidence type="ECO:0000256" key="6">
    <source>
        <dbReference type="ARBA" id="ARBA00023210"/>
    </source>
</evidence>
<dbReference type="Gene3D" id="3.30.1330.20">
    <property type="entry name" value="Tubulin/FtsZ, C-terminal domain"/>
    <property type="match status" value="1"/>
</dbReference>
<dbReference type="FunFam" id="3.40.50.1440:FF:000023">
    <property type="entry name" value="Cell division protein FtsZ"/>
    <property type="match status" value="1"/>
</dbReference>
<evidence type="ECO:0000256" key="5">
    <source>
        <dbReference type="ARBA" id="ARBA00023134"/>
    </source>
</evidence>
<dbReference type="InterPro" id="IPR008280">
    <property type="entry name" value="Tub_FtsZ_C"/>
</dbReference>
<evidence type="ECO:0000256" key="2">
    <source>
        <dbReference type="ARBA" id="ARBA00022490"/>
    </source>
</evidence>
<protein>
    <recommendedName>
        <fullName evidence="8 9">Cell division protein FtsZ</fullName>
    </recommendedName>
</protein>
<comment type="similarity">
    <text evidence="1 8 10">Belongs to the FtsZ family.</text>
</comment>
<dbReference type="PANTHER" id="PTHR30314:SF3">
    <property type="entry name" value="MITOCHONDRIAL DIVISION PROTEIN FSZA"/>
    <property type="match status" value="1"/>
</dbReference>
<dbReference type="EMBL" id="CP062983">
    <property type="protein sequence ID" value="QPC85262.1"/>
    <property type="molecule type" value="Genomic_DNA"/>
</dbReference>
<feature type="binding site" evidence="8">
    <location>
        <position position="140"/>
    </location>
    <ligand>
        <name>GTP</name>
        <dbReference type="ChEBI" id="CHEBI:37565"/>
    </ligand>
</feature>
<gene>
    <name evidence="8 14" type="primary">ftsZ</name>
    <name evidence="14" type="ORF">G4Y79_19855</name>
</gene>
<keyword evidence="7 8" id="KW-0131">Cell cycle</keyword>
<feature type="binding site" evidence="8">
    <location>
        <position position="144"/>
    </location>
    <ligand>
        <name>GTP</name>
        <dbReference type="ChEBI" id="CHEBI:37565"/>
    </ligand>
</feature>
<dbReference type="AlphaFoldDB" id="A0A7S8EE47"/>
<dbReference type="GO" id="GO:0005525">
    <property type="term" value="F:GTP binding"/>
    <property type="evidence" value="ECO:0007669"/>
    <property type="project" value="UniProtKB-UniRule"/>
</dbReference>
<dbReference type="NCBIfam" id="TIGR00065">
    <property type="entry name" value="ftsZ"/>
    <property type="match status" value="1"/>
</dbReference>
<keyword evidence="4 8" id="KW-0547">Nucleotide-binding</keyword>
<dbReference type="SUPFAM" id="SSF55307">
    <property type="entry name" value="Tubulin C-terminal domain-like"/>
    <property type="match status" value="1"/>
</dbReference>
<feature type="region of interest" description="Disordered" evidence="11">
    <location>
        <begin position="321"/>
        <end position="401"/>
    </location>
</feature>
<dbReference type="SMART" id="SM00865">
    <property type="entry name" value="Tubulin_C"/>
    <property type="match status" value="1"/>
</dbReference>
<dbReference type="InterPro" id="IPR024757">
    <property type="entry name" value="FtsZ_C"/>
</dbReference>
<evidence type="ECO:0000313" key="15">
    <source>
        <dbReference type="Proteomes" id="UP000594468"/>
    </source>
</evidence>
<evidence type="ECO:0000256" key="3">
    <source>
        <dbReference type="ARBA" id="ARBA00022618"/>
    </source>
</evidence>
<dbReference type="Pfam" id="PF00091">
    <property type="entry name" value="Tubulin"/>
    <property type="match status" value="1"/>
</dbReference>
<dbReference type="PRINTS" id="PR00423">
    <property type="entry name" value="CELLDVISFTSZ"/>
</dbReference>
<reference evidence="14 15" key="1">
    <citation type="submission" date="2020-02" db="EMBL/GenBank/DDBJ databases">
        <authorList>
            <person name="Zheng R.K."/>
            <person name="Sun C.M."/>
        </authorList>
    </citation>
    <scope>NUCLEOTIDE SEQUENCE [LARGE SCALE GENOMIC DNA]</scope>
    <source>
        <strain evidence="15">rifampicinis</strain>
    </source>
</reference>
<evidence type="ECO:0000313" key="14">
    <source>
        <dbReference type="EMBL" id="QPC85262.1"/>
    </source>
</evidence>
<dbReference type="GO" id="GO:0043093">
    <property type="term" value="P:FtsZ-dependent cytokinesis"/>
    <property type="evidence" value="ECO:0007669"/>
    <property type="project" value="UniProtKB-UniRule"/>
</dbReference>
<keyword evidence="2 8" id="KW-0963">Cytoplasm</keyword>
<keyword evidence="5 8" id="KW-0342">GTP-binding</keyword>
<dbReference type="HAMAP" id="MF_00909">
    <property type="entry name" value="FtsZ"/>
    <property type="match status" value="1"/>
</dbReference>
<evidence type="ECO:0000256" key="9">
    <source>
        <dbReference type="NCBIfam" id="TIGR00065"/>
    </source>
</evidence>
<dbReference type="InterPro" id="IPR036525">
    <property type="entry name" value="Tubulin/FtsZ_GTPase_sf"/>
</dbReference>
<comment type="subcellular location">
    <subcellularLocation>
        <location evidence="8">Cytoplasm</location>
    </subcellularLocation>
    <text evidence="8">Assembles at midcell at the inner surface of the cytoplasmic membrane.</text>
</comment>
<evidence type="ECO:0000256" key="7">
    <source>
        <dbReference type="ARBA" id="ARBA00023306"/>
    </source>
</evidence>
<dbReference type="InterPro" id="IPR045061">
    <property type="entry name" value="FtsZ/CetZ"/>
</dbReference>
<dbReference type="SMART" id="SM00864">
    <property type="entry name" value="Tubulin"/>
    <property type="match status" value="1"/>
</dbReference>
<dbReference type="InterPro" id="IPR018316">
    <property type="entry name" value="Tubulin/FtsZ_2-layer-sand-dom"/>
</dbReference>
<keyword evidence="15" id="KW-1185">Reference proteome</keyword>
<accession>A0A7S8EE47</accession>
<comment type="function">
    <text evidence="8 10">Essential cell division protein that forms a contractile ring structure (Z ring) at the future cell division site. The regulation of the ring assembly controls the timing and the location of cell division. One of the functions of the FtsZ ring is to recruit other cell division proteins to the septum to produce a new cell wall between the dividing cells. Binds GTP and shows GTPase activity.</text>
</comment>
<feature type="compositionally biased region" description="Low complexity" evidence="11">
    <location>
        <begin position="349"/>
        <end position="364"/>
    </location>
</feature>
<evidence type="ECO:0000256" key="1">
    <source>
        <dbReference type="ARBA" id="ARBA00009690"/>
    </source>
</evidence>
<dbReference type="InterPro" id="IPR000158">
    <property type="entry name" value="Cell_div_FtsZ"/>
</dbReference>
<evidence type="ECO:0000259" key="12">
    <source>
        <dbReference type="SMART" id="SM00864"/>
    </source>
</evidence>
<dbReference type="InterPro" id="IPR003008">
    <property type="entry name" value="Tubulin_FtsZ_GTPase"/>
</dbReference>
<dbReference type="Proteomes" id="UP000594468">
    <property type="component" value="Chromosome"/>
</dbReference>
<dbReference type="PROSITE" id="PS01135">
    <property type="entry name" value="FTSZ_2"/>
    <property type="match status" value="1"/>
</dbReference>
<dbReference type="CDD" id="cd02201">
    <property type="entry name" value="FtsZ_type1"/>
    <property type="match status" value="1"/>
</dbReference>
<feature type="compositionally biased region" description="Pro residues" evidence="11">
    <location>
        <begin position="365"/>
        <end position="381"/>
    </location>
</feature>
<keyword evidence="3 8" id="KW-0132">Cell division</keyword>
<dbReference type="InterPro" id="IPR020805">
    <property type="entry name" value="Cell_div_FtsZ_CS"/>
</dbReference>
<organism evidence="14 15">
    <name type="scientific">Phototrophicus methaneseepsis</name>
    <dbReference type="NCBI Taxonomy" id="2710758"/>
    <lineage>
        <taxon>Bacteria</taxon>
        <taxon>Bacillati</taxon>
        <taxon>Chloroflexota</taxon>
        <taxon>Candidatus Thermofontia</taxon>
        <taxon>Phototrophicales</taxon>
        <taxon>Phototrophicaceae</taxon>
        <taxon>Phototrophicus</taxon>
    </lineage>
</organism>
<dbReference type="PROSITE" id="PS01134">
    <property type="entry name" value="FTSZ_1"/>
    <property type="match status" value="1"/>
</dbReference>
<comment type="subunit">
    <text evidence="8">Homodimer. Polymerizes to form a dynamic ring structure in a strictly GTP-dependent manner. Interacts directly with several other division proteins.</text>
</comment>
<dbReference type="GO" id="GO:0005737">
    <property type="term" value="C:cytoplasm"/>
    <property type="evidence" value="ECO:0007669"/>
    <property type="project" value="UniProtKB-SubCell"/>
</dbReference>
<dbReference type="PANTHER" id="PTHR30314">
    <property type="entry name" value="CELL DIVISION PROTEIN FTSZ-RELATED"/>
    <property type="match status" value="1"/>
</dbReference>
<evidence type="ECO:0000256" key="11">
    <source>
        <dbReference type="SAM" id="MobiDB-lite"/>
    </source>
</evidence>
<name>A0A7S8EE47_9CHLR</name>
<dbReference type="GO" id="GO:0032153">
    <property type="term" value="C:cell division site"/>
    <property type="evidence" value="ECO:0007669"/>
    <property type="project" value="UniProtKB-UniRule"/>
</dbReference>
<dbReference type="SUPFAM" id="SSF52490">
    <property type="entry name" value="Tubulin nucleotide-binding domain-like"/>
    <property type="match status" value="1"/>
</dbReference>
<dbReference type="InterPro" id="IPR037103">
    <property type="entry name" value="Tubulin/FtsZ-like_C"/>
</dbReference>
<feature type="binding site" evidence="8">
    <location>
        <position position="188"/>
    </location>
    <ligand>
        <name>GTP</name>
        <dbReference type="ChEBI" id="CHEBI:37565"/>
    </ligand>
</feature>
<evidence type="ECO:0000259" key="13">
    <source>
        <dbReference type="SMART" id="SM00865"/>
    </source>
</evidence>
<feature type="domain" description="Tubulin/FtsZ 2-layer sandwich" evidence="13">
    <location>
        <begin position="208"/>
        <end position="325"/>
    </location>
</feature>
<evidence type="ECO:0000256" key="10">
    <source>
        <dbReference type="RuleBase" id="RU000631"/>
    </source>
</evidence>
<evidence type="ECO:0000256" key="4">
    <source>
        <dbReference type="ARBA" id="ARBA00022741"/>
    </source>
</evidence>
<evidence type="ECO:0000256" key="8">
    <source>
        <dbReference type="HAMAP-Rule" id="MF_00909"/>
    </source>
</evidence>
<proteinExistence type="inferred from homology"/>
<dbReference type="GO" id="GO:0051258">
    <property type="term" value="P:protein polymerization"/>
    <property type="evidence" value="ECO:0007669"/>
    <property type="project" value="UniProtKB-UniRule"/>
</dbReference>
<dbReference type="KEGG" id="pmet:G4Y79_19855"/>
<feature type="binding site" evidence="8">
    <location>
        <begin position="109"/>
        <end position="111"/>
    </location>
    <ligand>
        <name>GTP</name>
        <dbReference type="ChEBI" id="CHEBI:37565"/>
    </ligand>
</feature>
<dbReference type="RefSeq" id="WP_195173325.1">
    <property type="nucleotide sequence ID" value="NZ_CP062983.1"/>
</dbReference>
<sequence>MDELEVLGSENFAQIKVIGVGGGGNNAVNRMITEGLGGVEFIAVNTDSQALMLSKAKTRVRIGEKLTRGLGAGGNPEIGKKAAEESADDLYEVLRGADMVFIACGMGGGTGTGASPVIAQIAKELGALTIGVVTRPFTFEGARRGQFANNGIETLKSQVDTLIVIPNDRLLQMADKRATLQQAFSLADDVLRQGIQGISELITVPALINLDFADVRTIMSEGGAALMAVGHGEGDDRARKAAEKAITSGLLDVTIDGARGILFNITGGSDLTLFEVNEAAAIIRESAHPEVNLIFGAQIDENLGDEVRITVVATGFEQSRAERRIRTEQPVQQQRPRTQMPAQQPPEQRPQVPVERPQAQAPSQPQTPPPSQPRPAAPPEPRVWDDSDQDIPAFLRRRKNN</sequence>
<dbReference type="Pfam" id="PF12327">
    <property type="entry name" value="FtsZ_C"/>
    <property type="match status" value="1"/>
</dbReference>
<feature type="domain" description="Tubulin/FtsZ GTPase" evidence="12">
    <location>
        <begin position="14"/>
        <end position="206"/>
    </location>
</feature>
<feature type="binding site" evidence="8">
    <location>
        <begin position="22"/>
        <end position="26"/>
    </location>
    <ligand>
        <name>GTP</name>
        <dbReference type="ChEBI" id="CHEBI:37565"/>
    </ligand>
</feature>
<dbReference type="GO" id="GO:0003924">
    <property type="term" value="F:GTPase activity"/>
    <property type="evidence" value="ECO:0007669"/>
    <property type="project" value="UniProtKB-UniRule"/>
</dbReference>
<dbReference type="Gene3D" id="3.40.50.1440">
    <property type="entry name" value="Tubulin/FtsZ, GTPase domain"/>
    <property type="match status" value="1"/>
</dbReference>
<dbReference type="GO" id="GO:0000917">
    <property type="term" value="P:division septum assembly"/>
    <property type="evidence" value="ECO:0007669"/>
    <property type="project" value="UniProtKB-KW"/>
</dbReference>